<dbReference type="Pfam" id="PF19649">
    <property type="entry name" value="DUF6152"/>
    <property type="match status" value="1"/>
</dbReference>
<evidence type="ECO:0000256" key="1">
    <source>
        <dbReference type="SAM" id="SignalP"/>
    </source>
</evidence>
<feature type="chain" id="PRO_5021821259" description="Cu/Ag efflux protein CusF" evidence="1">
    <location>
        <begin position="28"/>
        <end position="122"/>
    </location>
</feature>
<name>A0A562BPK2_9BURK</name>
<feature type="signal peptide" evidence="1">
    <location>
        <begin position="1"/>
        <end position="27"/>
    </location>
</feature>
<accession>A0A562BPK2</accession>
<sequence>MLPPLRHGSRGIAAVLLATLAAAPAYAHHGWSTYDDSKPVTLTGKLVEVNYQNPHATVRIDANGKRWLAVLAPISRMQSRGATADKVAVGKQVTLVGYPSKEHDDEMRAERIVLDGQTVELR</sequence>
<evidence type="ECO:0000313" key="2">
    <source>
        <dbReference type="EMBL" id="TWG87081.1"/>
    </source>
</evidence>
<dbReference type="OrthoDB" id="513141at2"/>
<gene>
    <name evidence="2" type="ORF">L602_001900000840</name>
</gene>
<comment type="caution">
    <text evidence="2">The sequence shown here is derived from an EMBL/GenBank/DDBJ whole genome shotgun (WGS) entry which is preliminary data.</text>
</comment>
<keyword evidence="1" id="KW-0732">Signal</keyword>
<proteinExistence type="predicted"/>
<protein>
    <recommendedName>
        <fullName evidence="4">Cu/Ag efflux protein CusF</fullName>
    </recommendedName>
</protein>
<evidence type="ECO:0008006" key="4">
    <source>
        <dbReference type="Google" id="ProtNLM"/>
    </source>
</evidence>
<organism evidence="2 3">
    <name type="scientific">Cupriavidus gilardii J11</name>
    <dbReference type="NCBI Taxonomy" id="936133"/>
    <lineage>
        <taxon>Bacteria</taxon>
        <taxon>Pseudomonadati</taxon>
        <taxon>Pseudomonadota</taxon>
        <taxon>Betaproteobacteria</taxon>
        <taxon>Burkholderiales</taxon>
        <taxon>Burkholderiaceae</taxon>
        <taxon>Cupriavidus</taxon>
    </lineage>
</organism>
<dbReference type="Proteomes" id="UP000318141">
    <property type="component" value="Unassembled WGS sequence"/>
</dbReference>
<reference evidence="2 3" key="1">
    <citation type="submission" date="2019-07" db="EMBL/GenBank/DDBJ databases">
        <title>Genome sequencing of lignin-degrading bacterial isolates.</title>
        <authorList>
            <person name="Gladden J."/>
        </authorList>
    </citation>
    <scope>NUCLEOTIDE SEQUENCE [LARGE SCALE GENOMIC DNA]</scope>
    <source>
        <strain evidence="2 3">J11</strain>
    </source>
</reference>
<evidence type="ECO:0000313" key="3">
    <source>
        <dbReference type="Proteomes" id="UP000318141"/>
    </source>
</evidence>
<dbReference type="AlphaFoldDB" id="A0A562BPK2"/>
<dbReference type="InterPro" id="IPR046150">
    <property type="entry name" value="DUF6152"/>
</dbReference>
<dbReference type="EMBL" id="VLJN01000011">
    <property type="protein sequence ID" value="TWG87081.1"/>
    <property type="molecule type" value="Genomic_DNA"/>
</dbReference>
<keyword evidence="3" id="KW-1185">Reference proteome</keyword>